<evidence type="ECO:0000256" key="4">
    <source>
        <dbReference type="ARBA" id="ARBA00022692"/>
    </source>
</evidence>
<evidence type="ECO:0000256" key="2">
    <source>
        <dbReference type="ARBA" id="ARBA00008749"/>
    </source>
</evidence>
<evidence type="ECO:0000256" key="6">
    <source>
        <dbReference type="ARBA" id="ARBA00022989"/>
    </source>
</evidence>
<feature type="transmembrane region" description="Helical" evidence="11">
    <location>
        <begin position="76"/>
        <end position="95"/>
    </location>
</feature>
<keyword evidence="5" id="KW-0276">Fatty acid metabolism</keyword>
<keyword evidence="8" id="KW-0443">Lipid metabolism</keyword>
<proteinExistence type="inferred from homology"/>
<name>A0ABQ1HL52_9GAMM</name>
<keyword evidence="13" id="KW-1185">Reference proteome</keyword>
<dbReference type="Proteomes" id="UP000623419">
    <property type="component" value="Unassembled WGS sequence"/>
</dbReference>
<evidence type="ECO:0008006" key="14">
    <source>
        <dbReference type="Google" id="ProtNLM"/>
    </source>
</evidence>
<keyword evidence="3" id="KW-0444">Lipid biosynthesis</keyword>
<keyword evidence="4 11" id="KW-0812">Transmembrane</keyword>
<accession>A0ABQ1HL52</accession>
<evidence type="ECO:0000256" key="9">
    <source>
        <dbReference type="ARBA" id="ARBA00023136"/>
    </source>
</evidence>
<evidence type="ECO:0000256" key="11">
    <source>
        <dbReference type="SAM" id="Phobius"/>
    </source>
</evidence>
<evidence type="ECO:0000313" key="13">
    <source>
        <dbReference type="Proteomes" id="UP000623419"/>
    </source>
</evidence>
<evidence type="ECO:0000256" key="7">
    <source>
        <dbReference type="ARBA" id="ARBA00023002"/>
    </source>
</evidence>
<dbReference type="EMBL" id="BMKC01000002">
    <property type="protein sequence ID" value="GGA81783.1"/>
    <property type="molecule type" value="Genomic_DNA"/>
</dbReference>
<comment type="subcellular location">
    <subcellularLocation>
        <location evidence="1">Membrane</location>
        <topology evidence="1">Multi-pass membrane protein</topology>
    </subcellularLocation>
</comment>
<feature type="transmembrane region" description="Helical" evidence="11">
    <location>
        <begin position="213"/>
        <end position="234"/>
    </location>
</feature>
<dbReference type="InterPro" id="IPR015876">
    <property type="entry name" value="Acyl-CoA_DS"/>
</dbReference>
<gene>
    <name evidence="12" type="ORF">GCM10011521_20160</name>
</gene>
<comment type="caution">
    <text evidence="12">The sequence shown here is derived from an EMBL/GenBank/DDBJ whole genome shotgun (WGS) entry which is preliminary data.</text>
</comment>
<evidence type="ECO:0000313" key="12">
    <source>
        <dbReference type="EMBL" id="GGA81783.1"/>
    </source>
</evidence>
<evidence type="ECO:0000256" key="1">
    <source>
        <dbReference type="ARBA" id="ARBA00004141"/>
    </source>
</evidence>
<dbReference type="PANTHER" id="PTHR11351:SF31">
    <property type="entry name" value="DESATURASE 1, ISOFORM A-RELATED"/>
    <property type="match status" value="1"/>
</dbReference>
<keyword evidence="10" id="KW-0275">Fatty acid biosynthesis</keyword>
<evidence type="ECO:0000256" key="10">
    <source>
        <dbReference type="ARBA" id="ARBA00023160"/>
    </source>
</evidence>
<evidence type="ECO:0000256" key="3">
    <source>
        <dbReference type="ARBA" id="ARBA00022516"/>
    </source>
</evidence>
<keyword evidence="9 11" id="KW-0472">Membrane</keyword>
<keyword evidence="7" id="KW-0560">Oxidoreductase</keyword>
<keyword evidence="6 11" id="KW-1133">Transmembrane helix</keyword>
<comment type="similarity">
    <text evidence="2">Belongs to the fatty acid desaturase type 2 family.</text>
</comment>
<dbReference type="PANTHER" id="PTHR11351">
    <property type="entry name" value="ACYL-COA DESATURASE"/>
    <property type="match status" value="1"/>
</dbReference>
<reference evidence="13" key="1">
    <citation type="journal article" date="2019" name="Int. J. Syst. Evol. Microbiol.">
        <title>The Global Catalogue of Microorganisms (GCM) 10K type strain sequencing project: providing services to taxonomists for standard genome sequencing and annotation.</title>
        <authorList>
            <consortium name="The Broad Institute Genomics Platform"/>
            <consortium name="The Broad Institute Genome Sequencing Center for Infectious Disease"/>
            <person name="Wu L."/>
            <person name="Ma J."/>
        </authorList>
    </citation>
    <scope>NUCLEOTIDE SEQUENCE [LARGE SCALE GENOMIC DNA]</scope>
    <source>
        <strain evidence="13">CGMCC 1.15905</strain>
    </source>
</reference>
<evidence type="ECO:0000256" key="8">
    <source>
        <dbReference type="ARBA" id="ARBA00023098"/>
    </source>
</evidence>
<evidence type="ECO:0000256" key="5">
    <source>
        <dbReference type="ARBA" id="ARBA00022832"/>
    </source>
</evidence>
<sequence length="352" mass="40887">MNDHSIKLLPRAYAVRDANGRRRAVSVRDALRQYGRSLNFLADRRRTLHALFEASHLLMLVPTVVFFVYFANLATMLFFFAVFLFLANVTNTVWYHRYCSHRAFRFVSPLLPRICLWLNPLGYREEVYALVHHVHHSNADEENDPNGPQLGWLGNYIASYFEIDTDISEAQYERIKARLKHIGMPFSSYASFRRWGCVESIPHYLARWTLATVLWAALWYALGGLPLLMAWFAVQFCWHGAVRDFNFRGHGSIEAPGQVDGVDFDRSSFARNQRFYGLLAGEWHNNHHAFRASANSGFLPGQLDVPFQFIRLLKKCRLVSHYHDHRQQFMDRYADEMQRHRPELGGATASSN</sequence>
<protein>
    <recommendedName>
        <fullName evidence="14">Acyl-CoA desaturase</fullName>
    </recommendedName>
</protein>
<organism evidence="12 13">
    <name type="scientific">Arenimonas soli</name>
    <dbReference type="NCBI Taxonomy" id="2269504"/>
    <lineage>
        <taxon>Bacteria</taxon>
        <taxon>Pseudomonadati</taxon>
        <taxon>Pseudomonadota</taxon>
        <taxon>Gammaproteobacteria</taxon>
        <taxon>Lysobacterales</taxon>
        <taxon>Lysobacteraceae</taxon>
        <taxon>Arenimonas</taxon>
    </lineage>
</organism>
<dbReference type="RefSeq" id="WP_188663748.1">
    <property type="nucleotide sequence ID" value="NZ_BMKC01000002.1"/>
</dbReference>